<accession>A0A804HND6</accession>
<proteinExistence type="predicted"/>
<dbReference type="Proteomes" id="UP000012960">
    <property type="component" value="Unplaced"/>
</dbReference>
<keyword evidence="2" id="KW-1185">Reference proteome</keyword>
<dbReference type="Gramene" id="Ma00_t04810.1">
    <property type="protein sequence ID" value="Ma00_p04810.1"/>
    <property type="gene ID" value="Ma00_g04810"/>
</dbReference>
<sequence>MDDHCPLAHCPTALGVIVKGCPVIN</sequence>
<name>A0A804HND6_MUSAM</name>
<evidence type="ECO:0000313" key="2">
    <source>
        <dbReference type="Proteomes" id="UP000012960"/>
    </source>
</evidence>
<dbReference type="AlphaFoldDB" id="A0A804HND6"/>
<protein>
    <submittedName>
        <fullName evidence="1">Uncharacterized protein</fullName>
    </submittedName>
</protein>
<organism evidence="1 2">
    <name type="scientific">Musa acuminata subsp. malaccensis</name>
    <name type="common">Wild banana</name>
    <name type="synonym">Musa malaccensis</name>
    <dbReference type="NCBI Taxonomy" id="214687"/>
    <lineage>
        <taxon>Eukaryota</taxon>
        <taxon>Viridiplantae</taxon>
        <taxon>Streptophyta</taxon>
        <taxon>Embryophyta</taxon>
        <taxon>Tracheophyta</taxon>
        <taxon>Spermatophyta</taxon>
        <taxon>Magnoliopsida</taxon>
        <taxon>Liliopsida</taxon>
        <taxon>Zingiberales</taxon>
        <taxon>Musaceae</taxon>
        <taxon>Musa</taxon>
    </lineage>
</organism>
<reference evidence="1" key="1">
    <citation type="submission" date="2021-05" db="UniProtKB">
        <authorList>
            <consortium name="EnsemblPlants"/>
        </authorList>
    </citation>
    <scope>IDENTIFICATION</scope>
    <source>
        <strain evidence="1">subsp. malaccensis</strain>
    </source>
</reference>
<dbReference type="EnsemblPlants" id="Ma00_t04810.1">
    <property type="protein sequence ID" value="Ma00_p04810.1"/>
    <property type="gene ID" value="Ma00_g04810"/>
</dbReference>
<dbReference type="InParanoid" id="A0A804HND6"/>
<evidence type="ECO:0000313" key="1">
    <source>
        <dbReference type="EnsemblPlants" id="Ma00_p04810.1"/>
    </source>
</evidence>